<evidence type="ECO:0000256" key="3">
    <source>
        <dbReference type="ARBA" id="ARBA00023082"/>
    </source>
</evidence>
<comment type="caution">
    <text evidence="7">The sequence shown here is derived from an EMBL/GenBank/DDBJ whole genome shotgun (WGS) entry which is preliminary data.</text>
</comment>
<dbReference type="RefSeq" id="WP_108634984.1">
    <property type="nucleotide sequence ID" value="NZ_DAMCKI010000083.1"/>
</dbReference>
<dbReference type="InterPro" id="IPR007627">
    <property type="entry name" value="RNA_pol_sigma70_r2"/>
</dbReference>
<dbReference type="Pfam" id="PF08281">
    <property type="entry name" value="Sigma70_r4_2"/>
    <property type="match status" value="1"/>
</dbReference>
<dbReference type="Pfam" id="PF04542">
    <property type="entry name" value="Sigma70_r2"/>
    <property type="match status" value="1"/>
</dbReference>
<organism evidence="7 8">
    <name type="scientific">Sphingobacterium athyrii</name>
    <dbReference type="NCBI Taxonomy" id="2152717"/>
    <lineage>
        <taxon>Bacteria</taxon>
        <taxon>Pseudomonadati</taxon>
        <taxon>Bacteroidota</taxon>
        <taxon>Sphingobacteriia</taxon>
        <taxon>Sphingobacteriales</taxon>
        <taxon>Sphingobacteriaceae</taxon>
        <taxon>Sphingobacterium</taxon>
    </lineage>
</organism>
<feature type="domain" description="RNA polymerase sigma-70 region 2" evidence="5">
    <location>
        <begin position="7"/>
        <end position="74"/>
    </location>
</feature>
<dbReference type="PANTHER" id="PTHR43133:SF46">
    <property type="entry name" value="RNA POLYMERASE SIGMA-70 FACTOR ECF SUBFAMILY"/>
    <property type="match status" value="1"/>
</dbReference>
<proteinExistence type="inferred from homology"/>
<dbReference type="Gene3D" id="1.10.10.10">
    <property type="entry name" value="Winged helix-like DNA-binding domain superfamily/Winged helix DNA-binding domain"/>
    <property type="match status" value="1"/>
</dbReference>
<evidence type="ECO:0000256" key="1">
    <source>
        <dbReference type="ARBA" id="ARBA00010641"/>
    </source>
</evidence>
<dbReference type="InterPro" id="IPR039425">
    <property type="entry name" value="RNA_pol_sigma-70-like"/>
</dbReference>
<dbReference type="InterPro" id="IPR013324">
    <property type="entry name" value="RNA_pol_sigma_r3/r4-like"/>
</dbReference>
<dbReference type="Proteomes" id="UP000250831">
    <property type="component" value="Unassembled WGS sequence"/>
</dbReference>
<dbReference type="AlphaFoldDB" id="A0A363NSC1"/>
<keyword evidence="4" id="KW-0804">Transcription</keyword>
<reference evidence="7 8" key="1">
    <citation type="submission" date="2018-04" db="EMBL/GenBank/DDBJ databases">
        <title>Sphingobacterium sp. M46 Genome.</title>
        <authorList>
            <person name="Cheng J."/>
            <person name="Li Y."/>
        </authorList>
    </citation>
    <scope>NUCLEOTIDE SEQUENCE [LARGE SCALE GENOMIC DNA]</scope>
    <source>
        <strain evidence="7 8">M46</strain>
    </source>
</reference>
<dbReference type="SUPFAM" id="SSF88946">
    <property type="entry name" value="Sigma2 domain of RNA polymerase sigma factors"/>
    <property type="match status" value="1"/>
</dbReference>
<dbReference type="InterPro" id="IPR036388">
    <property type="entry name" value="WH-like_DNA-bd_sf"/>
</dbReference>
<dbReference type="GO" id="GO:0016987">
    <property type="term" value="F:sigma factor activity"/>
    <property type="evidence" value="ECO:0007669"/>
    <property type="project" value="UniProtKB-KW"/>
</dbReference>
<gene>
    <name evidence="7" type="ORF">DCO56_17290</name>
</gene>
<protein>
    <submittedName>
        <fullName evidence="7">RNA polymerase sigma-70 factor</fullName>
    </submittedName>
</protein>
<evidence type="ECO:0000256" key="2">
    <source>
        <dbReference type="ARBA" id="ARBA00023015"/>
    </source>
</evidence>
<feature type="domain" description="RNA polymerase sigma factor 70 region 4 type 2" evidence="6">
    <location>
        <begin position="104"/>
        <end position="156"/>
    </location>
</feature>
<dbReference type="SUPFAM" id="SSF88659">
    <property type="entry name" value="Sigma3 and sigma4 domains of RNA polymerase sigma factors"/>
    <property type="match status" value="1"/>
</dbReference>
<dbReference type="Gene3D" id="1.10.1740.10">
    <property type="match status" value="1"/>
</dbReference>
<evidence type="ECO:0000313" key="8">
    <source>
        <dbReference type="Proteomes" id="UP000250831"/>
    </source>
</evidence>
<evidence type="ECO:0000256" key="4">
    <source>
        <dbReference type="ARBA" id="ARBA00023163"/>
    </source>
</evidence>
<dbReference type="InterPro" id="IPR014327">
    <property type="entry name" value="RNA_pol_sigma70_bacteroid"/>
</dbReference>
<sequence>MGPEEKLFRQHYKSLCHFAWKFVGESSVAEDLVQEAFIAFFKEKQRMDESENFVRNYLYTAVRFSCLKYIRHEKVKEKYWSQVGFTEEDEHSVELSMIHTEVINEVYRIIQEMPAACQQIFKMGYLEGLSNLEITERLQISVNTVKTQKQRGMKMLLDKLHPEFLPFVIFLLK</sequence>
<dbReference type="InterPro" id="IPR014284">
    <property type="entry name" value="RNA_pol_sigma-70_dom"/>
</dbReference>
<keyword evidence="8" id="KW-1185">Reference proteome</keyword>
<dbReference type="NCBIfam" id="TIGR02985">
    <property type="entry name" value="Sig70_bacteroi1"/>
    <property type="match status" value="1"/>
</dbReference>
<evidence type="ECO:0000313" key="7">
    <source>
        <dbReference type="EMBL" id="PUV23643.1"/>
    </source>
</evidence>
<dbReference type="GO" id="GO:0006352">
    <property type="term" value="P:DNA-templated transcription initiation"/>
    <property type="evidence" value="ECO:0007669"/>
    <property type="project" value="InterPro"/>
</dbReference>
<dbReference type="NCBIfam" id="TIGR02937">
    <property type="entry name" value="sigma70-ECF"/>
    <property type="match status" value="1"/>
</dbReference>
<dbReference type="GO" id="GO:0003677">
    <property type="term" value="F:DNA binding"/>
    <property type="evidence" value="ECO:0007669"/>
    <property type="project" value="InterPro"/>
</dbReference>
<accession>A0A363NSC1</accession>
<dbReference type="OrthoDB" id="656273at2"/>
<comment type="similarity">
    <text evidence="1">Belongs to the sigma-70 factor family. ECF subfamily.</text>
</comment>
<dbReference type="EMBL" id="QCXX01000004">
    <property type="protein sequence ID" value="PUV23643.1"/>
    <property type="molecule type" value="Genomic_DNA"/>
</dbReference>
<dbReference type="PANTHER" id="PTHR43133">
    <property type="entry name" value="RNA POLYMERASE ECF-TYPE SIGMA FACTO"/>
    <property type="match status" value="1"/>
</dbReference>
<name>A0A363NSC1_9SPHI</name>
<dbReference type="InterPro" id="IPR013249">
    <property type="entry name" value="RNA_pol_sigma70_r4_t2"/>
</dbReference>
<dbReference type="InterPro" id="IPR013325">
    <property type="entry name" value="RNA_pol_sigma_r2"/>
</dbReference>
<keyword evidence="3" id="KW-0731">Sigma factor</keyword>
<evidence type="ECO:0000259" key="5">
    <source>
        <dbReference type="Pfam" id="PF04542"/>
    </source>
</evidence>
<keyword evidence="2" id="KW-0805">Transcription regulation</keyword>
<evidence type="ECO:0000259" key="6">
    <source>
        <dbReference type="Pfam" id="PF08281"/>
    </source>
</evidence>